<proteinExistence type="predicted"/>
<sequence length="49" mass="5780">MRAVYWLQEQNQTPLLRSPHLTQKKLKTILCPVLILADTGDLIKREHIR</sequence>
<protein>
    <submittedName>
        <fullName evidence="1">Uncharacterized protein</fullName>
    </submittedName>
</protein>
<reference evidence="1 2" key="1">
    <citation type="submission" date="2009-01" db="EMBL/GenBank/DDBJ databases">
        <authorList>
            <person name="Fulton L."/>
            <person name="Clifton S."/>
            <person name="Fulton B."/>
            <person name="Xu J."/>
            <person name="Minx P."/>
            <person name="Pepin K.H."/>
            <person name="Johnson M."/>
            <person name="Bhonagiri V."/>
            <person name="Nash W.E."/>
            <person name="Mardis E.R."/>
            <person name="Wilson R.K."/>
        </authorList>
    </citation>
    <scope>NUCLEOTIDE SEQUENCE [LARGE SCALE GENOMIC DNA]</scope>
    <source>
        <strain evidence="1 2">DSM 3353</strain>
    </source>
</reference>
<dbReference type="Proteomes" id="UP000003174">
    <property type="component" value="Unassembled WGS sequence"/>
</dbReference>
<accession>C0EU59</accession>
<evidence type="ECO:0000313" key="1">
    <source>
        <dbReference type="EMBL" id="EEG37195.1"/>
    </source>
</evidence>
<dbReference type="AlphaFoldDB" id="C0EU59"/>
<gene>
    <name evidence="1" type="ORF">EUBHAL_00943</name>
</gene>
<evidence type="ECO:0000313" key="2">
    <source>
        <dbReference type="Proteomes" id="UP000003174"/>
    </source>
</evidence>
<comment type="caution">
    <text evidence="1">The sequence shown here is derived from an EMBL/GenBank/DDBJ whole genome shotgun (WGS) entry which is preliminary data.</text>
</comment>
<name>C0EU59_9FIRM</name>
<reference evidence="1 2" key="2">
    <citation type="submission" date="2009-02" db="EMBL/GenBank/DDBJ databases">
        <title>Draft genome sequence of Eubacterium hallii (DSM 3353).</title>
        <authorList>
            <person name="Sudarsanam P."/>
            <person name="Ley R."/>
            <person name="Guruge J."/>
            <person name="Turnbaugh P.J."/>
            <person name="Mahowald M."/>
            <person name="Liep D."/>
            <person name="Gordon J."/>
        </authorList>
    </citation>
    <scope>NUCLEOTIDE SEQUENCE [LARGE SCALE GENOMIC DNA]</scope>
    <source>
        <strain evidence="1 2">DSM 3353</strain>
    </source>
</reference>
<dbReference type="EMBL" id="ACEP01000048">
    <property type="protein sequence ID" value="EEG37195.1"/>
    <property type="molecule type" value="Genomic_DNA"/>
</dbReference>
<organism evidence="1 2">
    <name type="scientific">Anaerobutyricum hallii DSM 3353</name>
    <dbReference type="NCBI Taxonomy" id="411469"/>
    <lineage>
        <taxon>Bacteria</taxon>
        <taxon>Bacillati</taxon>
        <taxon>Bacillota</taxon>
        <taxon>Clostridia</taxon>
        <taxon>Lachnospirales</taxon>
        <taxon>Lachnospiraceae</taxon>
        <taxon>Anaerobutyricum</taxon>
    </lineage>
</organism>